<reference evidence="2 3" key="1">
    <citation type="submission" date="2023-11" db="EMBL/GenBank/DDBJ databases">
        <authorList>
            <person name="Hedman E."/>
            <person name="Englund M."/>
            <person name="Stromberg M."/>
            <person name="Nyberg Akerstrom W."/>
            <person name="Nylinder S."/>
            <person name="Jareborg N."/>
            <person name="Kallberg Y."/>
            <person name="Kronander E."/>
        </authorList>
    </citation>
    <scope>NUCLEOTIDE SEQUENCE [LARGE SCALE GENOMIC DNA]</scope>
</reference>
<dbReference type="Proteomes" id="UP001314205">
    <property type="component" value="Unassembled WGS sequence"/>
</dbReference>
<accession>A0AAV1KIS3</accession>
<dbReference type="PANTHER" id="PTHR16524">
    <property type="entry name" value="CELL DEATH REGULATOR AVEN"/>
    <property type="match status" value="1"/>
</dbReference>
<sequence length="400" mass="46573">MPEEKKSNRKNEPKEQRRSRRRHDQQVVKKEENQQTSKQPEINPKDTAAPEKPSYEPPGPEFYKSLKRETDEILKITEEANLKYKKKEIQSNWAKYEMPIETYDEIEEQENMGADFETLIQAPLSIGGHFQFKHEKSWDISSGPSLYDKYFEIDMDKLAIALSTIPFYERNSLDKSIFNDTDILSMNNRIIKFKQKYYNDKSYTTPDLDVQEKILNSLTKSDENDKKEKNIIYEDKEDITTQVTTNLVDFTKSLEISNEFTPKFVSKISEKSLATHKETPMTTNESKLDKLETEEIKPSEPDNLEENKDDISAKVKLSAKTTQVDNKFVDDIEDIIDIVKNNADDVKKKENIEKSVNVEQKVEKVYEGADVPIKETKLSKNPIIESPEDLEKWLDDFLDG</sequence>
<gene>
    <name evidence="2" type="ORF">PARMNEM_LOCUS4433</name>
</gene>
<dbReference type="AlphaFoldDB" id="A0AAV1KIS3"/>
<keyword evidence="3" id="KW-1185">Reference proteome</keyword>
<evidence type="ECO:0000313" key="3">
    <source>
        <dbReference type="Proteomes" id="UP001314205"/>
    </source>
</evidence>
<feature type="compositionally biased region" description="Basic and acidic residues" evidence="1">
    <location>
        <begin position="286"/>
        <end position="306"/>
    </location>
</feature>
<proteinExistence type="predicted"/>
<feature type="compositionally biased region" description="Basic and acidic residues" evidence="1">
    <location>
        <begin position="24"/>
        <end position="33"/>
    </location>
</feature>
<feature type="compositionally biased region" description="Basic and acidic residues" evidence="1">
    <location>
        <begin position="1"/>
        <end position="16"/>
    </location>
</feature>
<dbReference type="GO" id="GO:0010972">
    <property type="term" value="P:negative regulation of G2/M transition of mitotic cell cycle"/>
    <property type="evidence" value="ECO:0007669"/>
    <property type="project" value="TreeGrafter"/>
</dbReference>
<dbReference type="EMBL" id="CAVLGL010000046">
    <property type="protein sequence ID" value="CAK1582968.1"/>
    <property type="molecule type" value="Genomic_DNA"/>
</dbReference>
<feature type="region of interest" description="Disordered" evidence="1">
    <location>
        <begin position="275"/>
        <end position="306"/>
    </location>
</feature>
<evidence type="ECO:0000256" key="1">
    <source>
        <dbReference type="SAM" id="MobiDB-lite"/>
    </source>
</evidence>
<dbReference type="InterPro" id="IPR026187">
    <property type="entry name" value="Aven"/>
</dbReference>
<protein>
    <submittedName>
        <fullName evidence="2">Uncharacterized protein</fullName>
    </submittedName>
</protein>
<feature type="region of interest" description="Disordered" evidence="1">
    <location>
        <begin position="1"/>
        <end position="64"/>
    </location>
</feature>
<name>A0AAV1KIS3_9NEOP</name>
<dbReference type="PANTHER" id="PTHR16524:SF2">
    <property type="entry name" value="CELL DEATH REGULATOR AVEN"/>
    <property type="match status" value="1"/>
</dbReference>
<evidence type="ECO:0000313" key="2">
    <source>
        <dbReference type="EMBL" id="CAK1582968.1"/>
    </source>
</evidence>
<organism evidence="2 3">
    <name type="scientific">Parnassius mnemosyne</name>
    <name type="common">clouded apollo</name>
    <dbReference type="NCBI Taxonomy" id="213953"/>
    <lineage>
        <taxon>Eukaryota</taxon>
        <taxon>Metazoa</taxon>
        <taxon>Ecdysozoa</taxon>
        <taxon>Arthropoda</taxon>
        <taxon>Hexapoda</taxon>
        <taxon>Insecta</taxon>
        <taxon>Pterygota</taxon>
        <taxon>Neoptera</taxon>
        <taxon>Endopterygota</taxon>
        <taxon>Lepidoptera</taxon>
        <taxon>Glossata</taxon>
        <taxon>Ditrysia</taxon>
        <taxon>Papilionoidea</taxon>
        <taxon>Papilionidae</taxon>
        <taxon>Parnassiinae</taxon>
        <taxon>Parnassini</taxon>
        <taxon>Parnassius</taxon>
        <taxon>Driopa</taxon>
    </lineage>
</organism>
<comment type="caution">
    <text evidence="2">The sequence shown here is derived from an EMBL/GenBank/DDBJ whole genome shotgun (WGS) entry which is preliminary data.</text>
</comment>